<name>A0ABD1FHA7_SALDI</name>
<evidence type="ECO:0000313" key="1">
    <source>
        <dbReference type="EMBL" id="KAL1531244.1"/>
    </source>
</evidence>
<proteinExistence type="predicted"/>
<reference evidence="1 2" key="1">
    <citation type="submission" date="2024-06" db="EMBL/GenBank/DDBJ databases">
        <title>A chromosome level genome sequence of Diviner's sage (Salvia divinorum).</title>
        <authorList>
            <person name="Ford S.A."/>
            <person name="Ro D.-K."/>
            <person name="Ness R.W."/>
            <person name="Phillips M.A."/>
        </authorList>
    </citation>
    <scope>NUCLEOTIDE SEQUENCE [LARGE SCALE GENOMIC DNA]</scope>
    <source>
        <strain evidence="1">SAF-2024a</strain>
        <tissue evidence="1">Leaf</tissue>
    </source>
</reference>
<evidence type="ECO:0000313" key="2">
    <source>
        <dbReference type="Proteomes" id="UP001567538"/>
    </source>
</evidence>
<sequence length="105" mass="11564">MSSMRFCRRLLRTAVRSRLLGQILSLIRVNTLSLPSVTARPHVGVVITRFPASRRPLLVSRLLSICGPLAGHLDRAVVSGSGTAEQTPWPLTRSMQVVTFATNER</sequence>
<keyword evidence="2" id="KW-1185">Reference proteome</keyword>
<organism evidence="1 2">
    <name type="scientific">Salvia divinorum</name>
    <name type="common">Maria pastora</name>
    <name type="synonym">Diviner's sage</name>
    <dbReference type="NCBI Taxonomy" id="28513"/>
    <lineage>
        <taxon>Eukaryota</taxon>
        <taxon>Viridiplantae</taxon>
        <taxon>Streptophyta</taxon>
        <taxon>Embryophyta</taxon>
        <taxon>Tracheophyta</taxon>
        <taxon>Spermatophyta</taxon>
        <taxon>Magnoliopsida</taxon>
        <taxon>eudicotyledons</taxon>
        <taxon>Gunneridae</taxon>
        <taxon>Pentapetalae</taxon>
        <taxon>asterids</taxon>
        <taxon>lamiids</taxon>
        <taxon>Lamiales</taxon>
        <taxon>Lamiaceae</taxon>
        <taxon>Nepetoideae</taxon>
        <taxon>Mentheae</taxon>
        <taxon>Salviinae</taxon>
        <taxon>Salvia</taxon>
        <taxon>Salvia subgen. Calosphace</taxon>
    </lineage>
</organism>
<protein>
    <submittedName>
        <fullName evidence="1">Uncharacterized protein</fullName>
    </submittedName>
</protein>
<dbReference type="Proteomes" id="UP001567538">
    <property type="component" value="Unassembled WGS sequence"/>
</dbReference>
<gene>
    <name evidence="1" type="ORF">AAHA92_33943</name>
</gene>
<dbReference type="AlphaFoldDB" id="A0ABD1FHA7"/>
<accession>A0ABD1FHA7</accession>
<dbReference type="EMBL" id="JBEAFC010000015">
    <property type="protein sequence ID" value="KAL1531244.1"/>
    <property type="molecule type" value="Genomic_DNA"/>
</dbReference>
<comment type="caution">
    <text evidence="1">The sequence shown here is derived from an EMBL/GenBank/DDBJ whole genome shotgun (WGS) entry which is preliminary data.</text>
</comment>